<dbReference type="GO" id="GO:0005615">
    <property type="term" value="C:extracellular space"/>
    <property type="evidence" value="ECO:0007669"/>
    <property type="project" value="TreeGrafter"/>
</dbReference>
<dbReference type="GO" id="GO:0030154">
    <property type="term" value="P:cell differentiation"/>
    <property type="evidence" value="ECO:0007669"/>
    <property type="project" value="Ensembl"/>
</dbReference>
<feature type="disulfide bond" evidence="5">
    <location>
        <begin position="51"/>
        <end position="68"/>
    </location>
</feature>
<dbReference type="Gene3D" id="4.10.110.10">
    <property type="entry name" value="Spasmolytic Protein, domain 1"/>
    <property type="match status" value="1"/>
</dbReference>
<dbReference type="SUPFAM" id="SSF57492">
    <property type="entry name" value="Trefoil"/>
    <property type="match status" value="1"/>
</dbReference>
<organism evidence="8">
    <name type="scientific">Balaenoptera musculus</name>
    <name type="common">Blue whale</name>
    <dbReference type="NCBI Taxonomy" id="9771"/>
    <lineage>
        <taxon>Eukaryota</taxon>
        <taxon>Metazoa</taxon>
        <taxon>Chordata</taxon>
        <taxon>Craniata</taxon>
        <taxon>Vertebrata</taxon>
        <taxon>Euteleostomi</taxon>
        <taxon>Mammalia</taxon>
        <taxon>Eutheria</taxon>
        <taxon>Laurasiatheria</taxon>
        <taxon>Artiodactyla</taxon>
        <taxon>Whippomorpha</taxon>
        <taxon>Cetacea</taxon>
        <taxon>Mysticeti</taxon>
        <taxon>Balaenopteridae</taxon>
        <taxon>Balaenoptera</taxon>
    </lineage>
</organism>
<evidence type="ECO:0000256" key="5">
    <source>
        <dbReference type="PROSITE-ProRule" id="PRU00779"/>
    </source>
</evidence>
<dbReference type="GO" id="GO:0030277">
    <property type="term" value="P:maintenance of gastrointestinal epithelium"/>
    <property type="evidence" value="ECO:0007669"/>
    <property type="project" value="TreeGrafter"/>
</dbReference>
<dbReference type="FunFam" id="4.10.110.10:FF:000001">
    <property type="entry name" value="Trefoil factor 3"/>
    <property type="match status" value="1"/>
</dbReference>
<dbReference type="Ensembl" id="ENSBMST00010008772.1">
    <property type="protein sequence ID" value="ENSBMSP00010007852.1"/>
    <property type="gene ID" value="ENSBMSG00010005833.1"/>
</dbReference>
<protein>
    <submittedName>
        <fullName evidence="8">Trefoil factor 1</fullName>
    </submittedName>
</protein>
<evidence type="ECO:0000256" key="6">
    <source>
        <dbReference type="SAM" id="SignalP"/>
    </source>
</evidence>
<dbReference type="PANTHER" id="PTHR13826:SF18">
    <property type="entry name" value="TREFOIL FACTOR 1"/>
    <property type="match status" value="1"/>
</dbReference>
<keyword evidence="4 5" id="KW-1015">Disulfide bond</keyword>
<dbReference type="GO" id="GO:0008283">
    <property type="term" value="P:cell population proliferation"/>
    <property type="evidence" value="ECO:0007669"/>
    <property type="project" value="Ensembl"/>
</dbReference>
<dbReference type="OMA" id="FPWCFHP"/>
<proteinExistence type="predicted"/>
<keyword evidence="2" id="KW-0964">Secreted</keyword>
<dbReference type="SMART" id="SM00018">
    <property type="entry name" value="PD"/>
    <property type="match status" value="1"/>
</dbReference>
<feature type="disulfide bond" evidence="5">
    <location>
        <begin position="41"/>
        <end position="56"/>
    </location>
</feature>
<dbReference type="InterPro" id="IPR000519">
    <property type="entry name" value="P_trefoil_dom"/>
</dbReference>
<evidence type="ECO:0000256" key="1">
    <source>
        <dbReference type="ARBA" id="ARBA00004613"/>
    </source>
</evidence>
<reference evidence="8" key="1">
    <citation type="submission" date="2023-09" db="UniProtKB">
        <authorList>
            <consortium name="Ensembl"/>
        </authorList>
    </citation>
    <scope>IDENTIFICATION</scope>
</reference>
<dbReference type="CDD" id="cd00111">
    <property type="entry name" value="Trefoil"/>
    <property type="match status" value="1"/>
</dbReference>
<gene>
    <name evidence="8" type="primary">TFF1</name>
</gene>
<dbReference type="PANTHER" id="PTHR13826">
    <property type="entry name" value="INTESTINAL TREFOIL FACTOR-RELATED"/>
    <property type="match status" value="1"/>
</dbReference>
<dbReference type="GO" id="GO:0008285">
    <property type="term" value="P:negative regulation of cell population proliferation"/>
    <property type="evidence" value="ECO:0007669"/>
    <property type="project" value="Ensembl"/>
</dbReference>
<evidence type="ECO:0000259" key="7">
    <source>
        <dbReference type="PROSITE" id="PS51448"/>
    </source>
</evidence>
<comment type="subcellular location">
    <subcellularLocation>
        <location evidence="1">Secreted</location>
    </subcellularLocation>
</comment>
<name>A0A8C0CL21_BALMU</name>
<accession>A0A8C0CL21</accession>
<keyword evidence="3 6" id="KW-0732">Signal</keyword>
<evidence type="ECO:0000256" key="3">
    <source>
        <dbReference type="ARBA" id="ARBA00022729"/>
    </source>
</evidence>
<dbReference type="AlphaFoldDB" id="A0A8C0CL21"/>
<sequence>TAAMEPKVTCVLVMVFALALSSLALGEAETCQMGPHQRVNCGEPGITPTECKDKGCCFDSNIFGVPWCFHPVAIDEPSEGECQF</sequence>
<feature type="domain" description="P-type" evidence="7">
    <location>
        <begin position="29"/>
        <end position="72"/>
    </location>
</feature>
<evidence type="ECO:0000256" key="2">
    <source>
        <dbReference type="ARBA" id="ARBA00022525"/>
    </source>
</evidence>
<dbReference type="PROSITE" id="PS51448">
    <property type="entry name" value="P_TREFOIL_2"/>
    <property type="match status" value="1"/>
</dbReference>
<feature type="signal peptide" evidence="6">
    <location>
        <begin position="1"/>
        <end position="28"/>
    </location>
</feature>
<evidence type="ECO:0000313" key="8">
    <source>
        <dbReference type="Ensembl" id="ENSBMSP00010007852.1"/>
    </source>
</evidence>
<dbReference type="InterPro" id="IPR044913">
    <property type="entry name" value="P_trefoil_dom_sf"/>
</dbReference>
<dbReference type="GeneTree" id="ENSGT00940000162623"/>
<feature type="disulfide bond" evidence="5">
    <location>
        <begin position="31"/>
        <end position="57"/>
    </location>
</feature>
<evidence type="ECO:0000256" key="4">
    <source>
        <dbReference type="ARBA" id="ARBA00023157"/>
    </source>
</evidence>
<dbReference type="Pfam" id="PF00088">
    <property type="entry name" value="Trefoil"/>
    <property type="match status" value="1"/>
</dbReference>
<dbReference type="InterPro" id="IPR017994">
    <property type="entry name" value="P_trefoil_chordata"/>
</dbReference>
<dbReference type="PRINTS" id="PR00680">
    <property type="entry name" value="PTREFOIL"/>
</dbReference>
<feature type="chain" id="PRO_5034311271" evidence="6">
    <location>
        <begin position="29"/>
        <end position="84"/>
    </location>
</feature>